<dbReference type="GO" id="GO:0003824">
    <property type="term" value="F:catalytic activity"/>
    <property type="evidence" value="ECO:0007669"/>
    <property type="project" value="InterPro"/>
</dbReference>
<sequence>MERIYLNGAAGLKLAADVAGHPEDQPVVMLHGGGQTRHSWGELTRTLAGNGYRAMTVDMRGHGESDWCPEGDYSLDRFVEDVHGILSDLERPPVLIGASLGGISSLLAVGEATHLPIDGLVLVDIVPRMEPEGVQRIRQFMSAHIGGFDSYDEVVEAVNAYMPHRKAKPRSSEGLRKNLRVGEDDRLYWHWDPAFISGDRTPGSVRNVERLRDAARRIDVPTLLVRGKMSDVVSEEGV</sequence>
<dbReference type="RefSeq" id="WP_091855294.1">
    <property type="nucleotide sequence ID" value="NZ_FOHZ01000061.1"/>
</dbReference>
<dbReference type="STRING" id="430453.SAMN04487962_1611"/>
<dbReference type="OrthoDB" id="5380819at2"/>
<dbReference type="InterPro" id="IPR000073">
    <property type="entry name" value="AB_hydrolase_1"/>
</dbReference>
<feature type="domain" description="AB hydrolase-1" evidence="1">
    <location>
        <begin position="27"/>
        <end position="214"/>
    </location>
</feature>
<dbReference type="InterPro" id="IPR000639">
    <property type="entry name" value="Epox_hydrolase-like"/>
</dbReference>
<evidence type="ECO:0000313" key="3">
    <source>
        <dbReference type="Proteomes" id="UP000198762"/>
    </source>
</evidence>
<dbReference type="PRINTS" id="PR00412">
    <property type="entry name" value="EPOXHYDRLASE"/>
</dbReference>
<gene>
    <name evidence="2" type="ORF">SAMN04487962_1611</name>
</gene>
<evidence type="ECO:0000313" key="2">
    <source>
        <dbReference type="EMBL" id="SET94969.1"/>
    </source>
</evidence>
<dbReference type="PANTHER" id="PTHR43194:SF2">
    <property type="entry name" value="PEROXISOMAL MEMBRANE PROTEIN LPX1"/>
    <property type="match status" value="1"/>
</dbReference>
<name>A0A1I0IDI9_9GAMM</name>
<dbReference type="InterPro" id="IPR050228">
    <property type="entry name" value="Carboxylesterase_BioH"/>
</dbReference>
<feature type="non-terminal residue" evidence="2">
    <location>
        <position position="238"/>
    </location>
</feature>
<dbReference type="AlphaFoldDB" id="A0A1I0IDI9"/>
<organism evidence="2 3">
    <name type="scientific">Marinobacter segnicrescens</name>
    <dbReference type="NCBI Taxonomy" id="430453"/>
    <lineage>
        <taxon>Bacteria</taxon>
        <taxon>Pseudomonadati</taxon>
        <taxon>Pseudomonadota</taxon>
        <taxon>Gammaproteobacteria</taxon>
        <taxon>Pseudomonadales</taxon>
        <taxon>Marinobacteraceae</taxon>
        <taxon>Marinobacter</taxon>
    </lineage>
</organism>
<dbReference type="EMBL" id="FOHZ01000061">
    <property type="protein sequence ID" value="SET94969.1"/>
    <property type="molecule type" value="Genomic_DNA"/>
</dbReference>
<keyword evidence="3" id="KW-1185">Reference proteome</keyword>
<dbReference type="SUPFAM" id="SSF53474">
    <property type="entry name" value="alpha/beta-Hydrolases"/>
    <property type="match status" value="1"/>
</dbReference>
<dbReference type="PRINTS" id="PR00111">
    <property type="entry name" value="ABHYDROLASE"/>
</dbReference>
<reference evidence="3" key="1">
    <citation type="submission" date="2016-10" db="EMBL/GenBank/DDBJ databases">
        <authorList>
            <person name="Varghese N."/>
            <person name="Submissions S."/>
        </authorList>
    </citation>
    <scope>NUCLEOTIDE SEQUENCE [LARGE SCALE GENOMIC DNA]</scope>
    <source>
        <strain evidence="3">CGMCC 1.6489</strain>
    </source>
</reference>
<accession>A0A1I0IDI9</accession>
<dbReference type="PANTHER" id="PTHR43194">
    <property type="entry name" value="HYDROLASE ALPHA/BETA FOLD FAMILY"/>
    <property type="match status" value="1"/>
</dbReference>
<dbReference type="InterPro" id="IPR029058">
    <property type="entry name" value="AB_hydrolase_fold"/>
</dbReference>
<dbReference type="Proteomes" id="UP000198762">
    <property type="component" value="Unassembled WGS sequence"/>
</dbReference>
<proteinExistence type="predicted"/>
<dbReference type="Pfam" id="PF12697">
    <property type="entry name" value="Abhydrolase_6"/>
    <property type="match status" value="1"/>
</dbReference>
<dbReference type="Gene3D" id="3.40.50.1820">
    <property type="entry name" value="alpha/beta hydrolase"/>
    <property type="match status" value="1"/>
</dbReference>
<protein>
    <submittedName>
        <fullName evidence="2">Pimeloyl-ACP methyl ester carboxylesterase</fullName>
    </submittedName>
</protein>
<evidence type="ECO:0000259" key="1">
    <source>
        <dbReference type="Pfam" id="PF12697"/>
    </source>
</evidence>